<evidence type="ECO:0000256" key="4">
    <source>
        <dbReference type="ARBA" id="ARBA00022692"/>
    </source>
</evidence>
<evidence type="ECO:0000256" key="6">
    <source>
        <dbReference type="ARBA" id="ARBA00022989"/>
    </source>
</evidence>
<dbReference type="SUPFAM" id="SSF55874">
    <property type="entry name" value="ATPase domain of HSP90 chaperone/DNA topoisomerase II/histidine kinase"/>
    <property type="match status" value="1"/>
</dbReference>
<evidence type="ECO:0000256" key="8">
    <source>
        <dbReference type="ARBA" id="ARBA00023136"/>
    </source>
</evidence>
<evidence type="ECO:0000256" key="10">
    <source>
        <dbReference type="SAM" id="Phobius"/>
    </source>
</evidence>
<feature type="transmembrane region" description="Helical" evidence="10">
    <location>
        <begin position="139"/>
        <end position="157"/>
    </location>
</feature>
<keyword evidence="6 10" id="KW-1133">Transmembrane helix</keyword>
<dbReference type="Proteomes" id="UP001500620">
    <property type="component" value="Unassembled WGS sequence"/>
</dbReference>
<feature type="compositionally biased region" description="Low complexity" evidence="9">
    <location>
        <begin position="374"/>
        <end position="387"/>
    </location>
</feature>
<name>A0ABP8DJH2_9ACTN</name>
<keyword evidence="13" id="KW-1185">Reference proteome</keyword>
<dbReference type="InterPro" id="IPR003594">
    <property type="entry name" value="HATPase_dom"/>
</dbReference>
<keyword evidence="5" id="KW-0418">Kinase</keyword>
<evidence type="ECO:0000256" key="7">
    <source>
        <dbReference type="ARBA" id="ARBA00023012"/>
    </source>
</evidence>
<dbReference type="Pfam" id="PF07730">
    <property type="entry name" value="HisKA_3"/>
    <property type="match status" value="1"/>
</dbReference>
<dbReference type="InterPro" id="IPR050482">
    <property type="entry name" value="Sensor_HK_TwoCompSys"/>
</dbReference>
<dbReference type="Pfam" id="PF02518">
    <property type="entry name" value="HATPase_c"/>
    <property type="match status" value="1"/>
</dbReference>
<dbReference type="InterPro" id="IPR011712">
    <property type="entry name" value="Sig_transdc_His_kin_sub3_dim/P"/>
</dbReference>
<sequence>MTVDRAVAPAALGRAVLLGRGVATLAAAGTGLRLADDPRPPLLAAGIAAASAAAGLAVLARNPYVVRHPAPLLAADGLLVLAVLAADPGIAYFCAAVGAAALAGVVLGRAGIAVGAVYAALGYAVAARVLALSTAHAEFVLAFPIGCVLAAAGASVATEALARHVELSVSVVASAQRAAAAGERARLARELHDSVAKTLRGVSFAALALPQSLRRHPDLAERLAGTVCEGAAAAAREARDLLDGLRADEPDRPFGDVVAELCARWERATGVPVRLDAARVEPPTAVRYELARILQEALRNAAAHAGASAVSVRLAVTPAGRVRLRVADDGRGFAVPAEPSALRARHHYGILGMRERARAAGGSLRVRSSPGSGTSIEAEIPATAAPA</sequence>
<proteinExistence type="predicted"/>
<dbReference type="RefSeq" id="WP_345134538.1">
    <property type="nucleotide sequence ID" value="NZ_BAABAT010000028.1"/>
</dbReference>
<keyword evidence="2" id="KW-1003">Cell membrane</keyword>
<dbReference type="PROSITE" id="PS50109">
    <property type="entry name" value="HIS_KIN"/>
    <property type="match status" value="1"/>
</dbReference>
<gene>
    <name evidence="12" type="ORF">GCM10022255_074800</name>
</gene>
<evidence type="ECO:0000256" key="9">
    <source>
        <dbReference type="SAM" id="MobiDB-lite"/>
    </source>
</evidence>
<dbReference type="EMBL" id="BAABAT010000028">
    <property type="protein sequence ID" value="GAA4257556.1"/>
    <property type="molecule type" value="Genomic_DNA"/>
</dbReference>
<keyword evidence="8 10" id="KW-0472">Membrane</keyword>
<dbReference type="InterPro" id="IPR005467">
    <property type="entry name" value="His_kinase_dom"/>
</dbReference>
<evidence type="ECO:0000256" key="5">
    <source>
        <dbReference type="ARBA" id="ARBA00022777"/>
    </source>
</evidence>
<evidence type="ECO:0000313" key="12">
    <source>
        <dbReference type="EMBL" id="GAA4257556.1"/>
    </source>
</evidence>
<dbReference type="Gene3D" id="1.20.5.1930">
    <property type="match status" value="1"/>
</dbReference>
<feature type="transmembrane region" description="Helical" evidence="10">
    <location>
        <begin position="99"/>
        <end position="127"/>
    </location>
</feature>
<keyword evidence="3" id="KW-0808">Transferase</keyword>
<accession>A0ABP8DJH2</accession>
<feature type="transmembrane region" description="Helical" evidence="10">
    <location>
        <begin position="42"/>
        <end position="60"/>
    </location>
</feature>
<dbReference type="SMART" id="SM00387">
    <property type="entry name" value="HATPase_c"/>
    <property type="match status" value="1"/>
</dbReference>
<evidence type="ECO:0000256" key="1">
    <source>
        <dbReference type="ARBA" id="ARBA00004651"/>
    </source>
</evidence>
<reference evidence="13" key="1">
    <citation type="journal article" date="2019" name="Int. J. Syst. Evol. Microbiol.">
        <title>The Global Catalogue of Microorganisms (GCM) 10K type strain sequencing project: providing services to taxonomists for standard genome sequencing and annotation.</title>
        <authorList>
            <consortium name="The Broad Institute Genomics Platform"/>
            <consortium name="The Broad Institute Genome Sequencing Center for Infectious Disease"/>
            <person name="Wu L."/>
            <person name="Ma J."/>
        </authorList>
    </citation>
    <scope>NUCLEOTIDE SEQUENCE [LARGE SCALE GENOMIC DNA]</scope>
    <source>
        <strain evidence="13">JCM 17441</strain>
    </source>
</reference>
<keyword evidence="4 10" id="KW-0812">Transmembrane</keyword>
<dbReference type="PANTHER" id="PTHR24421">
    <property type="entry name" value="NITRATE/NITRITE SENSOR PROTEIN NARX-RELATED"/>
    <property type="match status" value="1"/>
</dbReference>
<dbReference type="InterPro" id="IPR036890">
    <property type="entry name" value="HATPase_C_sf"/>
</dbReference>
<comment type="subcellular location">
    <subcellularLocation>
        <location evidence="1">Cell membrane</location>
        <topology evidence="1">Multi-pass membrane protein</topology>
    </subcellularLocation>
</comment>
<dbReference type="Gene3D" id="3.30.565.10">
    <property type="entry name" value="Histidine kinase-like ATPase, C-terminal domain"/>
    <property type="match status" value="1"/>
</dbReference>
<evidence type="ECO:0000256" key="3">
    <source>
        <dbReference type="ARBA" id="ARBA00022679"/>
    </source>
</evidence>
<feature type="transmembrane region" description="Helical" evidence="10">
    <location>
        <begin position="72"/>
        <end position="93"/>
    </location>
</feature>
<evidence type="ECO:0000256" key="2">
    <source>
        <dbReference type="ARBA" id="ARBA00022475"/>
    </source>
</evidence>
<organism evidence="12 13">
    <name type="scientific">Dactylosporangium darangshiense</name>
    <dbReference type="NCBI Taxonomy" id="579108"/>
    <lineage>
        <taxon>Bacteria</taxon>
        <taxon>Bacillati</taxon>
        <taxon>Actinomycetota</taxon>
        <taxon>Actinomycetes</taxon>
        <taxon>Micromonosporales</taxon>
        <taxon>Micromonosporaceae</taxon>
        <taxon>Dactylosporangium</taxon>
    </lineage>
</organism>
<feature type="region of interest" description="Disordered" evidence="9">
    <location>
        <begin position="361"/>
        <end position="387"/>
    </location>
</feature>
<dbReference type="CDD" id="cd16917">
    <property type="entry name" value="HATPase_UhpB-NarQ-NarX-like"/>
    <property type="match status" value="1"/>
</dbReference>
<evidence type="ECO:0000313" key="13">
    <source>
        <dbReference type="Proteomes" id="UP001500620"/>
    </source>
</evidence>
<evidence type="ECO:0000259" key="11">
    <source>
        <dbReference type="PROSITE" id="PS50109"/>
    </source>
</evidence>
<dbReference type="PANTHER" id="PTHR24421:SF37">
    <property type="entry name" value="SENSOR HISTIDINE KINASE NARS"/>
    <property type="match status" value="1"/>
</dbReference>
<comment type="caution">
    <text evidence="12">The sequence shown here is derived from an EMBL/GenBank/DDBJ whole genome shotgun (WGS) entry which is preliminary data.</text>
</comment>
<keyword evidence="7" id="KW-0902">Two-component regulatory system</keyword>
<feature type="domain" description="Histidine kinase" evidence="11">
    <location>
        <begin position="289"/>
        <end position="384"/>
    </location>
</feature>
<protein>
    <recommendedName>
        <fullName evidence="11">Histidine kinase domain-containing protein</fullName>
    </recommendedName>
</protein>